<dbReference type="PANTHER" id="PTHR23130:SF171">
    <property type="entry name" value="OS01G0895300 PROTEIN"/>
    <property type="match status" value="1"/>
</dbReference>
<evidence type="ECO:0000256" key="3">
    <source>
        <dbReference type="ARBA" id="ARBA00022692"/>
    </source>
</evidence>
<reference evidence="12" key="1">
    <citation type="journal article" date="2023" name="Nat. Commun.">
        <title>Diploid and tetraploid genomes of Acorus and the evolution of monocots.</title>
        <authorList>
            <person name="Ma L."/>
            <person name="Liu K.W."/>
            <person name="Li Z."/>
            <person name="Hsiao Y.Y."/>
            <person name="Qi Y."/>
            <person name="Fu T."/>
            <person name="Tang G.D."/>
            <person name="Zhang D."/>
            <person name="Sun W.H."/>
            <person name="Liu D.K."/>
            <person name="Li Y."/>
            <person name="Chen G.Z."/>
            <person name="Liu X.D."/>
            <person name="Liao X.Y."/>
            <person name="Jiang Y.T."/>
            <person name="Yu X."/>
            <person name="Hao Y."/>
            <person name="Huang J."/>
            <person name="Zhao X.W."/>
            <person name="Ke S."/>
            <person name="Chen Y.Y."/>
            <person name="Wu W.L."/>
            <person name="Hsu J.L."/>
            <person name="Lin Y.F."/>
            <person name="Huang M.D."/>
            <person name="Li C.Y."/>
            <person name="Huang L."/>
            <person name="Wang Z.W."/>
            <person name="Zhao X."/>
            <person name="Zhong W.Y."/>
            <person name="Peng D.H."/>
            <person name="Ahmad S."/>
            <person name="Lan S."/>
            <person name="Zhang J.S."/>
            <person name="Tsai W.C."/>
            <person name="Van de Peer Y."/>
            <person name="Liu Z.J."/>
        </authorList>
    </citation>
    <scope>NUCLEOTIDE SEQUENCE</scope>
    <source>
        <strain evidence="12">SCP</strain>
    </source>
</reference>
<dbReference type="SMART" id="SM00664">
    <property type="entry name" value="DoH"/>
    <property type="match status" value="1"/>
</dbReference>
<keyword evidence="4 9" id="KW-0732">Signal</keyword>
<evidence type="ECO:0000256" key="5">
    <source>
        <dbReference type="ARBA" id="ARBA00022982"/>
    </source>
</evidence>
<reference evidence="12" key="2">
    <citation type="submission" date="2023-06" db="EMBL/GenBank/DDBJ databases">
        <authorList>
            <person name="Ma L."/>
            <person name="Liu K.-W."/>
            <person name="Li Z."/>
            <person name="Hsiao Y.-Y."/>
            <person name="Qi Y."/>
            <person name="Fu T."/>
            <person name="Tang G."/>
            <person name="Zhang D."/>
            <person name="Sun W.-H."/>
            <person name="Liu D.-K."/>
            <person name="Li Y."/>
            <person name="Chen G.-Z."/>
            <person name="Liu X.-D."/>
            <person name="Liao X.-Y."/>
            <person name="Jiang Y.-T."/>
            <person name="Yu X."/>
            <person name="Hao Y."/>
            <person name="Huang J."/>
            <person name="Zhao X.-W."/>
            <person name="Ke S."/>
            <person name="Chen Y.-Y."/>
            <person name="Wu W.-L."/>
            <person name="Hsu J.-L."/>
            <person name="Lin Y.-F."/>
            <person name="Huang M.-D."/>
            <person name="Li C.-Y."/>
            <person name="Huang L."/>
            <person name="Wang Z.-W."/>
            <person name="Zhao X."/>
            <person name="Zhong W.-Y."/>
            <person name="Peng D.-H."/>
            <person name="Ahmad S."/>
            <person name="Lan S."/>
            <person name="Zhang J.-S."/>
            <person name="Tsai W.-C."/>
            <person name="Van De Peer Y."/>
            <person name="Liu Z.-J."/>
        </authorList>
    </citation>
    <scope>NUCLEOTIDE SEQUENCE</scope>
    <source>
        <strain evidence="12">SCP</strain>
        <tissue evidence="12">Leaves</tissue>
    </source>
</reference>
<dbReference type="CDD" id="cd09631">
    <property type="entry name" value="DOMON_DOH"/>
    <property type="match status" value="1"/>
</dbReference>
<keyword evidence="5" id="KW-0249">Electron transport</keyword>
<accession>A0AAV9AQX0</accession>
<comment type="subcellular location">
    <subcellularLocation>
        <location evidence="1">Membrane</location>
    </subcellularLocation>
</comment>
<evidence type="ECO:0000256" key="4">
    <source>
        <dbReference type="ARBA" id="ARBA00022729"/>
    </source>
</evidence>
<protein>
    <recommendedName>
        <fullName evidence="14">Cytochrome b561 and DOMON domain-containing protein</fullName>
    </recommendedName>
</protein>
<comment type="caution">
    <text evidence="12">The sequence shown here is derived from an EMBL/GenBank/DDBJ whole genome shotgun (WGS) entry which is preliminary data.</text>
</comment>
<evidence type="ECO:0000256" key="6">
    <source>
        <dbReference type="ARBA" id="ARBA00022989"/>
    </source>
</evidence>
<dbReference type="EMBL" id="JAUJYN010000007">
    <property type="protein sequence ID" value="KAK1266510.1"/>
    <property type="molecule type" value="Genomic_DNA"/>
</dbReference>
<feature type="domain" description="DOMON" evidence="10">
    <location>
        <begin position="58"/>
        <end position="172"/>
    </location>
</feature>
<dbReference type="SMART" id="SM00665">
    <property type="entry name" value="B561"/>
    <property type="match status" value="1"/>
</dbReference>
<keyword evidence="2" id="KW-0813">Transport</keyword>
<organism evidence="12 13">
    <name type="scientific">Acorus gramineus</name>
    <name type="common">Dwarf sweet flag</name>
    <dbReference type="NCBI Taxonomy" id="55184"/>
    <lineage>
        <taxon>Eukaryota</taxon>
        <taxon>Viridiplantae</taxon>
        <taxon>Streptophyta</taxon>
        <taxon>Embryophyta</taxon>
        <taxon>Tracheophyta</taxon>
        <taxon>Spermatophyta</taxon>
        <taxon>Magnoliopsida</taxon>
        <taxon>Liliopsida</taxon>
        <taxon>Acoraceae</taxon>
        <taxon>Acorus</taxon>
    </lineage>
</organism>
<feature type="transmembrane region" description="Helical" evidence="8">
    <location>
        <begin position="211"/>
        <end position="231"/>
    </location>
</feature>
<dbReference type="GO" id="GO:0016020">
    <property type="term" value="C:membrane"/>
    <property type="evidence" value="ECO:0007669"/>
    <property type="project" value="UniProtKB-SubCell"/>
</dbReference>
<evidence type="ECO:0000313" key="12">
    <source>
        <dbReference type="EMBL" id="KAK1266510.1"/>
    </source>
</evidence>
<keyword evidence="7 8" id="KW-0472">Membrane</keyword>
<dbReference type="PROSITE" id="PS50939">
    <property type="entry name" value="CYTOCHROME_B561"/>
    <property type="match status" value="1"/>
</dbReference>
<feature type="chain" id="PRO_5043586325" description="Cytochrome b561 and DOMON domain-containing protein" evidence="9">
    <location>
        <begin position="27"/>
        <end position="369"/>
    </location>
</feature>
<dbReference type="PROSITE" id="PS50836">
    <property type="entry name" value="DOMON"/>
    <property type="match status" value="1"/>
</dbReference>
<keyword evidence="13" id="KW-1185">Reference proteome</keyword>
<evidence type="ECO:0000256" key="7">
    <source>
        <dbReference type="ARBA" id="ARBA00023136"/>
    </source>
</evidence>
<evidence type="ECO:0000256" key="9">
    <source>
        <dbReference type="SAM" id="SignalP"/>
    </source>
</evidence>
<dbReference type="CDD" id="cd08760">
    <property type="entry name" value="Cyt_b561_FRRS1_like"/>
    <property type="match status" value="1"/>
</dbReference>
<feature type="signal peptide" evidence="9">
    <location>
        <begin position="1"/>
        <end position="26"/>
    </location>
</feature>
<feature type="transmembrane region" description="Helical" evidence="8">
    <location>
        <begin position="311"/>
        <end position="332"/>
    </location>
</feature>
<feature type="transmembrane region" description="Helical" evidence="8">
    <location>
        <begin position="279"/>
        <end position="299"/>
    </location>
</feature>
<feature type="domain" description="Cytochrome b561" evidence="11">
    <location>
        <begin position="176"/>
        <end position="369"/>
    </location>
</feature>
<evidence type="ECO:0000256" key="2">
    <source>
        <dbReference type="ARBA" id="ARBA00022448"/>
    </source>
</evidence>
<evidence type="ECO:0000259" key="10">
    <source>
        <dbReference type="PROSITE" id="PS50836"/>
    </source>
</evidence>
<evidence type="ECO:0000259" key="11">
    <source>
        <dbReference type="PROSITE" id="PS50939"/>
    </source>
</evidence>
<evidence type="ECO:0008006" key="14">
    <source>
        <dbReference type="Google" id="ProtNLM"/>
    </source>
</evidence>
<dbReference type="PANTHER" id="PTHR23130">
    <property type="entry name" value="CYTOCHROME B561 AND DOMON DOMAIN-CONTAINING PROTEIN"/>
    <property type="match status" value="1"/>
</dbReference>
<dbReference type="Pfam" id="PF03351">
    <property type="entry name" value="DOMON"/>
    <property type="match status" value="1"/>
</dbReference>
<proteinExistence type="predicted"/>
<evidence type="ECO:0000313" key="13">
    <source>
        <dbReference type="Proteomes" id="UP001179952"/>
    </source>
</evidence>
<dbReference type="InterPro" id="IPR045266">
    <property type="entry name" value="DOH_DOMON"/>
</dbReference>
<dbReference type="Proteomes" id="UP001179952">
    <property type="component" value="Unassembled WGS sequence"/>
</dbReference>
<keyword evidence="6 8" id="KW-1133">Transmembrane helix</keyword>
<dbReference type="Gene3D" id="1.20.120.1770">
    <property type="match status" value="1"/>
</dbReference>
<evidence type="ECO:0000256" key="1">
    <source>
        <dbReference type="ARBA" id="ARBA00004370"/>
    </source>
</evidence>
<dbReference type="AlphaFoldDB" id="A0AAV9AQX0"/>
<dbReference type="InterPro" id="IPR006593">
    <property type="entry name" value="Cyt_b561/ferric_Rdtase_TM"/>
</dbReference>
<keyword evidence="3 8" id="KW-0812">Transmembrane</keyword>
<name>A0AAV9AQX0_ACOGR</name>
<gene>
    <name evidence="12" type="ORF">QJS04_geneDACA015539</name>
</gene>
<dbReference type="InterPro" id="IPR005018">
    <property type="entry name" value="DOMON_domain"/>
</dbReference>
<feature type="transmembrane region" description="Helical" evidence="8">
    <location>
        <begin position="243"/>
        <end position="267"/>
    </location>
</feature>
<feature type="transmembrane region" description="Helical" evidence="8">
    <location>
        <begin position="344"/>
        <end position="365"/>
    </location>
</feature>
<dbReference type="Pfam" id="PF03188">
    <property type="entry name" value="Cytochrom_B561"/>
    <property type="match status" value="1"/>
</dbReference>
<evidence type="ECO:0000256" key="8">
    <source>
        <dbReference type="SAM" id="Phobius"/>
    </source>
</evidence>
<sequence>MKMKIQNYIICILLLSLMEGSSLVTSQSDSCTSNLDFMTSQIPFNTSSLRCLLVWPSQDYILRYAKIEPDLWSLVLSAPNTNAYVAMGFSEDGKMVGASAVVGWFNGSSVGTIKQYYLGGEEEEKVVPDQGKLTLINASTTIVSKDSRLYLAFQVRVPALEPRIIYSVGPRNGVPSSNNVLSEHRDQVSTYFDYANGKSREVNLDEETLKIGHGIVNIVGWTVLLPIGALLARRLKKYEPLWFYIHAATQTLGFSAGLAGVVMGLVLEDRIDPENITTHKVIGIIVLTLGVIQVMALIARPAKESKRRKYWNWYHHCVGRVCIAMAVGNVFYGIDVGGENKSWYIGYGVYLGVWVLFCVVVEVIMCSRK</sequence>